<gene>
    <name evidence="1" type="ORF">M422DRAFT_257530</name>
</gene>
<protein>
    <submittedName>
        <fullName evidence="1">Uncharacterized protein</fullName>
    </submittedName>
</protein>
<name>A0A0C9VPC7_SPHS4</name>
<keyword evidence="2" id="KW-1185">Reference proteome</keyword>
<accession>A0A0C9VPC7</accession>
<dbReference type="EMBL" id="KN837150">
    <property type="protein sequence ID" value="KIJ39706.1"/>
    <property type="molecule type" value="Genomic_DNA"/>
</dbReference>
<evidence type="ECO:0000313" key="2">
    <source>
        <dbReference type="Proteomes" id="UP000054279"/>
    </source>
</evidence>
<evidence type="ECO:0000313" key="1">
    <source>
        <dbReference type="EMBL" id="KIJ39706.1"/>
    </source>
</evidence>
<dbReference type="HOGENOM" id="CLU_2238325_0_0_1"/>
<organism evidence="1 2">
    <name type="scientific">Sphaerobolus stellatus (strain SS14)</name>
    <dbReference type="NCBI Taxonomy" id="990650"/>
    <lineage>
        <taxon>Eukaryota</taxon>
        <taxon>Fungi</taxon>
        <taxon>Dikarya</taxon>
        <taxon>Basidiomycota</taxon>
        <taxon>Agaricomycotina</taxon>
        <taxon>Agaricomycetes</taxon>
        <taxon>Phallomycetidae</taxon>
        <taxon>Geastrales</taxon>
        <taxon>Sphaerobolaceae</taxon>
        <taxon>Sphaerobolus</taxon>
    </lineage>
</organism>
<sequence length="105" mass="11027">MATVSIGKLAGLLVCPSQPTDFNNVALYFGQQLGGDPSNEELGEQLAIVPTPVFQLIGPHHESRLIVPLTIQNPGSTNITVGTFYIGGAVKLPGTSVTKTRVQVV</sequence>
<reference evidence="1 2" key="1">
    <citation type="submission" date="2014-06" db="EMBL/GenBank/DDBJ databases">
        <title>Evolutionary Origins and Diversification of the Mycorrhizal Mutualists.</title>
        <authorList>
            <consortium name="DOE Joint Genome Institute"/>
            <consortium name="Mycorrhizal Genomics Consortium"/>
            <person name="Kohler A."/>
            <person name="Kuo A."/>
            <person name="Nagy L.G."/>
            <person name="Floudas D."/>
            <person name="Copeland A."/>
            <person name="Barry K.W."/>
            <person name="Cichocki N."/>
            <person name="Veneault-Fourrey C."/>
            <person name="LaButti K."/>
            <person name="Lindquist E.A."/>
            <person name="Lipzen A."/>
            <person name="Lundell T."/>
            <person name="Morin E."/>
            <person name="Murat C."/>
            <person name="Riley R."/>
            <person name="Ohm R."/>
            <person name="Sun H."/>
            <person name="Tunlid A."/>
            <person name="Henrissat B."/>
            <person name="Grigoriev I.V."/>
            <person name="Hibbett D.S."/>
            <person name="Martin F."/>
        </authorList>
    </citation>
    <scope>NUCLEOTIDE SEQUENCE [LARGE SCALE GENOMIC DNA]</scope>
    <source>
        <strain evidence="1 2">SS14</strain>
    </source>
</reference>
<dbReference type="AlphaFoldDB" id="A0A0C9VPC7"/>
<dbReference type="Proteomes" id="UP000054279">
    <property type="component" value="Unassembled WGS sequence"/>
</dbReference>
<proteinExistence type="predicted"/>